<evidence type="ECO:0000313" key="2">
    <source>
        <dbReference type="Proteomes" id="UP000241167"/>
    </source>
</evidence>
<gene>
    <name evidence="1" type="ORF">C7I55_12795</name>
</gene>
<accession>A0A2P7QPU0</accession>
<dbReference type="Proteomes" id="UP000241167">
    <property type="component" value="Unassembled WGS sequence"/>
</dbReference>
<organism evidence="1 2">
    <name type="scientific">Allosphingosinicella deserti</name>
    <dbReference type="NCBI Taxonomy" id="2116704"/>
    <lineage>
        <taxon>Bacteria</taxon>
        <taxon>Pseudomonadati</taxon>
        <taxon>Pseudomonadota</taxon>
        <taxon>Alphaproteobacteria</taxon>
        <taxon>Sphingomonadales</taxon>
        <taxon>Sphingomonadaceae</taxon>
        <taxon>Allosphingosinicella</taxon>
    </lineage>
</organism>
<dbReference type="EMBL" id="PXYI01000004">
    <property type="protein sequence ID" value="PSJ39966.1"/>
    <property type="molecule type" value="Genomic_DNA"/>
</dbReference>
<reference evidence="1 2" key="1">
    <citation type="submission" date="2018-03" db="EMBL/GenBank/DDBJ databases">
        <title>The draft genome of Sphingosinicella sp. GL-C-18.</title>
        <authorList>
            <person name="Liu L."/>
            <person name="Li L."/>
            <person name="Liang L."/>
            <person name="Zhang X."/>
            <person name="Wang T."/>
        </authorList>
    </citation>
    <scope>NUCLEOTIDE SEQUENCE [LARGE SCALE GENOMIC DNA]</scope>
    <source>
        <strain evidence="1 2">GL-C-18</strain>
    </source>
</reference>
<sequence length="105" mass="11978">MILRRWSSRIRTADEAGYVRYIEATGLRDYRATAGNLGCQMLLRRVADGVTEVTTLSWWESLEAVAAFAGTPIDLARYYPEDDEFLLEKPQSVEHHRVAASDMRL</sequence>
<protein>
    <recommendedName>
        <fullName evidence="3">Antibiotic biosynthesis monooxygenase</fullName>
    </recommendedName>
</protein>
<keyword evidence="2" id="KW-1185">Reference proteome</keyword>
<dbReference type="SUPFAM" id="SSF54909">
    <property type="entry name" value="Dimeric alpha+beta barrel"/>
    <property type="match status" value="1"/>
</dbReference>
<dbReference type="OrthoDB" id="7210869at2"/>
<dbReference type="InterPro" id="IPR011008">
    <property type="entry name" value="Dimeric_a/b-barrel"/>
</dbReference>
<dbReference type="AlphaFoldDB" id="A0A2P7QPU0"/>
<evidence type="ECO:0008006" key="3">
    <source>
        <dbReference type="Google" id="ProtNLM"/>
    </source>
</evidence>
<comment type="caution">
    <text evidence="1">The sequence shown here is derived from an EMBL/GenBank/DDBJ whole genome shotgun (WGS) entry which is preliminary data.</text>
</comment>
<proteinExistence type="predicted"/>
<evidence type="ECO:0000313" key="1">
    <source>
        <dbReference type="EMBL" id="PSJ39966.1"/>
    </source>
</evidence>
<name>A0A2P7QPU0_9SPHN</name>